<feature type="transmembrane region" description="Helical" evidence="1">
    <location>
        <begin position="197"/>
        <end position="215"/>
    </location>
</feature>
<dbReference type="PANTHER" id="PTHR22911:SF103">
    <property type="entry name" value="BLR2811 PROTEIN"/>
    <property type="match status" value="1"/>
</dbReference>
<dbReference type="EMBL" id="BMZS01000006">
    <property type="protein sequence ID" value="GHD52984.1"/>
    <property type="molecule type" value="Genomic_DNA"/>
</dbReference>
<keyword evidence="1" id="KW-0812">Transmembrane</keyword>
<feature type="transmembrane region" description="Helical" evidence="1">
    <location>
        <begin position="227"/>
        <end position="246"/>
    </location>
</feature>
<dbReference type="GO" id="GO:0016020">
    <property type="term" value="C:membrane"/>
    <property type="evidence" value="ECO:0007669"/>
    <property type="project" value="InterPro"/>
</dbReference>
<dbReference type="Pfam" id="PF00892">
    <property type="entry name" value="EamA"/>
    <property type="match status" value="2"/>
</dbReference>
<evidence type="ECO:0000256" key="1">
    <source>
        <dbReference type="SAM" id="Phobius"/>
    </source>
</evidence>
<gene>
    <name evidence="3" type="ORF">GCM10017083_29030</name>
</gene>
<evidence type="ECO:0000259" key="2">
    <source>
        <dbReference type="Pfam" id="PF00892"/>
    </source>
</evidence>
<proteinExistence type="predicted"/>
<evidence type="ECO:0000313" key="4">
    <source>
        <dbReference type="Proteomes" id="UP000630353"/>
    </source>
</evidence>
<reference evidence="3" key="2">
    <citation type="submission" date="2020-09" db="EMBL/GenBank/DDBJ databases">
        <authorList>
            <person name="Sun Q."/>
            <person name="Kim S."/>
        </authorList>
    </citation>
    <scope>NUCLEOTIDE SEQUENCE</scope>
    <source>
        <strain evidence="3">KCTC 42651</strain>
    </source>
</reference>
<dbReference type="AlphaFoldDB" id="A0A918XTH7"/>
<accession>A0A918XTH7</accession>
<feature type="transmembrane region" description="Helical" evidence="1">
    <location>
        <begin position="253"/>
        <end position="273"/>
    </location>
</feature>
<feature type="transmembrane region" description="Helical" evidence="1">
    <location>
        <begin position="114"/>
        <end position="133"/>
    </location>
</feature>
<dbReference type="InterPro" id="IPR000620">
    <property type="entry name" value="EamA_dom"/>
</dbReference>
<feature type="transmembrane region" description="Helical" evidence="1">
    <location>
        <begin position="163"/>
        <end position="185"/>
    </location>
</feature>
<feature type="transmembrane region" description="Helical" evidence="1">
    <location>
        <begin position="279"/>
        <end position="296"/>
    </location>
</feature>
<feature type="transmembrane region" description="Helical" evidence="1">
    <location>
        <begin position="23"/>
        <end position="43"/>
    </location>
</feature>
<keyword evidence="1" id="KW-1133">Transmembrane helix</keyword>
<comment type="caution">
    <text evidence="3">The sequence shown here is derived from an EMBL/GenBank/DDBJ whole genome shotgun (WGS) entry which is preliminary data.</text>
</comment>
<dbReference type="PANTHER" id="PTHR22911">
    <property type="entry name" value="ACYL-MALONYL CONDENSING ENZYME-RELATED"/>
    <property type="match status" value="1"/>
</dbReference>
<name>A0A918XTH7_9PROT</name>
<dbReference type="Proteomes" id="UP000630353">
    <property type="component" value="Unassembled WGS sequence"/>
</dbReference>
<evidence type="ECO:0000313" key="3">
    <source>
        <dbReference type="EMBL" id="GHD52984.1"/>
    </source>
</evidence>
<dbReference type="SUPFAM" id="SSF103481">
    <property type="entry name" value="Multidrug resistance efflux transporter EmrE"/>
    <property type="match status" value="2"/>
</dbReference>
<feature type="transmembrane region" description="Helical" evidence="1">
    <location>
        <begin position="89"/>
        <end position="108"/>
    </location>
</feature>
<dbReference type="InterPro" id="IPR037185">
    <property type="entry name" value="EmrE-like"/>
</dbReference>
<organism evidence="3 4">
    <name type="scientific">Thalassobaculum fulvum</name>
    <dbReference type="NCBI Taxonomy" id="1633335"/>
    <lineage>
        <taxon>Bacteria</taxon>
        <taxon>Pseudomonadati</taxon>
        <taxon>Pseudomonadota</taxon>
        <taxon>Alphaproteobacteria</taxon>
        <taxon>Rhodospirillales</taxon>
        <taxon>Thalassobaculaceae</taxon>
        <taxon>Thalassobaculum</taxon>
    </lineage>
</organism>
<dbReference type="Gene3D" id="1.10.3730.20">
    <property type="match status" value="1"/>
</dbReference>
<reference evidence="3" key="1">
    <citation type="journal article" date="2014" name="Int. J. Syst. Evol. Microbiol.">
        <title>Complete genome sequence of Corynebacterium casei LMG S-19264T (=DSM 44701T), isolated from a smear-ripened cheese.</title>
        <authorList>
            <consortium name="US DOE Joint Genome Institute (JGI-PGF)"/>
            <person name="Walter F."/>
            <person name="Albersmeier A."/>
            <person name="Kalinowski J."/>
            <person name="Ruckert C."/>
        </authorList>
    </citation>
    <scope>NUCLEOTIDE SEQUENCE</scope>
    <source>
        <strain evidence="3">KCTC 42651</strain>
    </source>
</reference>
<feature type="domain" description="EamA" evidence="2">
    <location>
        <begin position="168"/>
        <end position="291"/>
    </location>
</feature>
<dbReference type="RefSeq" id="WP_189990799.1">
    <property type="nucleotide sequence ID" value="NZ_BMZS01000006.1"/>
</dbReference>
<keyword evidence="1" id="KW-0472">Membrane</keyword>
<feature type="transmembrane region" description="Helical" evidence="1">
    <location>
        <begin position="140"/>
        <end position="157"/>
    </location>
</feature>
<sequence length="324" mass="33883">MASQTAAPAAAPAADTAPPDRPLLAIGLLLGANFVFTAMDGFAKGLAGTGMAAEQIILIRYLLVTALLVPAVLRHWGARPWRTGRPVAHVVRGVLLIGSATLFVHAMTHLPLETATAIGFVSPLYVTALSIPFLGEKVGIRRWAAVGAGFLGVMLILRPGTDVFQPAMLIPLVSSLCWAGGLIITRQMRGTEKPLTILIWSTAAGLVAIAPLGLADWRTPTVRDWGFFAAIAACHVAGQYLTIRAFMLASASLIAPFSYSTLLWAMLIGAFAFGSFPDAATLIGAGVLVAAGVYVWHRERQVTGKPTNPGGSIAEVAEAEAGNP</sequence>
<protein>
    <submittedName>
        <fullName evidence="3">DMT transporter permease</fullName>
    </submittedName>
</protein>
<keyword evidence="4" id="KW-1185">Reference proteome</keyword>
<feature type="transmembrane region" description="Helical" evidence="1">
    <location>
        <begin position="55"/>
        <end position="77"/>
    </location>
</feature>
<feature type="domain" description="EamA" evidence="2">
    <location>
        <begin position="25"/>
        <end position="157"/>
    </location>
</feature>